<reference evidence="7 8" key="1">
    <citation type="submission" date="2015-05" db="EMBL/GenBank/DDBJ databases">
        <title>Distinctive expansion of gene families associated with plant cell wall degradation and secondary metabolism in the genomes of grapevine trunk pathogens.</title>
        <authorList>
            <person name="Lawrence D.P."/>
            <person name="Travadon R."/>
            <person name="Rolshausen P.E."/>
            <person name="Baumgartner K."/>
        </authorList>
    </citation>
    <scope>NUCLEOTIDE SEQUENCE [LARGE SCALE GENOMIC DNA]</scope>
    <source>
        <strain evidence="7">DA912</strain>
    </source>
</reference>
<dbReference type="AlphaFoldDB" id="A0A0G2FG83"/>
<dbReference type="EMBL" id="LCUC01000242">
    <property type="protein sequence ID" value="KKY33507.1"/>
    <property type="molecule type" value="Genomic_DNA"/>
</dbReference>
<feature type="transmembrane region" description="Helical" evidence="5">
    <location>
        <begin position="170"/>
        <end position="190"/>
    </location>
</feature>
<gene>
    <name evidence="7" type="ORF">UCDDA912_g06521</name>
</gene>
<dbReference type="GO" id="GO:0004930">
    <property type="term" value="F:G protein-coupled receptor activity"/>
    <property type="evidence" value="ECO:0007669"/>
    <property type="project" value="TreeGrafter"/>
</dbReference>
<protein>
    <submittedName>
        <fullName evidence="7">Putative glucose receptor git3</fullName>
    </submittedName>
</protein>
<keyword evidence="3 5" id="KW-1133">Transmembrane helix</keyword>
<feature type="transmembrane region" description="Helical" evidence="5">
    <location>
        <begin position="291"/>
        <end position="310"/>
    </location>
</feature>
<keyword evidence="4 5" id="KW-0472">Membrane</keyword>
<organism evidence="7 8">
    <name type="scientific">Diaporthe ampelina</name>
    <dbReference type="NCBI Taxonomy" id="1214573"/>
    <lineage>
        <taxon>Eukaryota</taxon>
        <taxon>Fungi</taxon>
        <taxon>Dikarya</taxon>
        <taxon>Ascomycota</taxon>
        <taxon>Pezizomycotina</taxon>
        <taxon>Sordariomycetes</taxon>
        <taxon>Sordariomycetidae</taxon>
        <taxon>Diaporthales</taxon>
        <taxon>Diaporthaceae</taxon>
        <taxon>Diaporthe</taxon>
    </lineage>
</organism>
<dbReference type="Pfam" id="PF11710">
    <property type="entry name" value="Git3"/>
    <property type="match status" value="1"/>
</dbReference>
<keyword evidence="2 5" id="KW-0812">Transmembrane</keyword>
<name>A0A0G2FG83_9PEZI</name>
<dbReference type="Gene3D" id="1.20.1070.10">
    <property type="entry name" value="Rhodopsin 7-helix transmembrane proteins"/>
    <property type="match status" value="1"/>
</dbReference>
<dbReference type="OrthoDB" id="100006at2759"/>
<feature type="transmembrane region" description="Helical" evidence="5">
    <location>
        <begin position="124"/>
        <end position="143"/>
    </location>
</feature>
<dbReference type="PANTHER" id="PTHR23112">
    <property type="entry name" value="G PROTEIN-COUPLED RECEPTOR 157-RELATED"/>
    <property type="match status" value="1"/>
</dbReference>
<dbReference type="Proteomes" id="UP000034680">
    <property type="component" value="Unassembled WGS sequence"/>
</dbReference>
<dbReference type="InterPro" id="IPR017452">
    <property type="entry name" value="GPCR_Rhodpsn_7TM"/>
</dbReference>
<evidence type="ECO:0000256" key="5">
    <source>
        <dbReference type="SAM" id="Phobius"/>
    </source>
</evidence>
<evidence type="ECO:0000256" key="1">
    <source>
        <dbReference type="ARBA" id="ARBA00004141"/>
    </source>
</evidence>
<dbReference type="InterPro" id="IPR023041">
    <property type="entry name" value="Glucose_rcpt_Git3-like_N"/>
</dbReference>
<accession>A0A0G2FG83</accession>
<evidence type="ECO:0000256" key="2">
    <source>
        <dbReference type="ARBA" id="ARBA00022692"/>
    </source>
</evidence>
<dbReference type="GO" id="GO:0005886">
    <property type="term" value="C:plasma membrane"/>
    <property type="evidence" value="ECO:0007669"/>
    <property type="project" value="TreeGrafter"/>
</dbReference>
<feature type="domain" description="G-protein coupled receptors family 1 profile" evidence="6">
    <location>
        <begin position="23"/>
        <end position="342"/>
    </location>
</feature>
<keyword evidence="8" id="KW-1185">Reference proteome</keyword>
<comment type="caution">
    <text evidence="7">The sequence shown here is derived from an EMBL/GenBank/DDBJ whole genome shotgun (WGS) entry which is preliminary data.</text>
</comment>
<feature type="transmembrane region" description="Helical" evidence="5">
    <location>
        <begin position="6"/>
        <end position="31"/>
    </location>
</feature>
<feature type="transmembrane region" description="Helical" evidence="5">
    <location>
        <begin position="322"/>
        <end position="344"/>
    </location>
</feature>
<dbReference type="GO" id="GO:0007189">
    <property type="term" value="P:adenylate cyclase-activating G protein-coupled receptor signaling pathway"/>
    <property type="evidence" value="ECO:0007669"/>
    <property type="project" value="TreeGrafter"/>
</dbReference>
<feature type="transmembrane region" description="Helical" evidence="5">
    <location>
        <begin position="88"/>
        <end position="112"/>
    </location>
</feature>
<reference evidence="7 8" key="2">
    <citation type="submission" date="2015-05" db="EMBL/GenBank/DDBJ databases">
        <authorList>
            <person name="Morales-Cruz A."/>
            <person name="Amrine K.C."/>
            <person name="Cantu D."/>
        </authorList>
    </citation>
    <scope>NUCLEOTIDE SEQUENCE [LARGE SCALE GENOMIC DNA]</scope>
    <source>
        <strain evidence="7">DA912</strain>
    </source>
</reference>
<dbReference type="PANTHER" id="PTHR23112:SF37">
    <property type="entry name" value="G PROTEIN-COUPLED RECEPTOR GPR1"/>
    <property type="match status" value="1"/>
</dbReference>
<keyword evidence="7" id="KW-0675">Receptor</keyword>
<comment type="subcellular location">
    <subcellularLocation>
        <location evidence="1">Membrane</location>
        <topology evidence="1">Multi-pass membrane protein</topology>
    </subcellularLocation>
</comment>
<evidence type="ECO:0000256" key="4">
    <source>
        <dbReference type="ARBA" id="ARBA00023136"/>
    </source>
</evidence>
<evidence type="ECO:0000313" key="8">
    <source>
        <dbReference type="Proteomes" id="UP000034680"/>
    </source>
</evidence>
<dbReference type="SUPFAM" id="SSF81321">
    <property type="entry name" value="Family A G protein-coupled receptor-like"/>
    <property type="match status" value="1"/>
</dbReference>
<evidence type="ECO:0000313" key="7">
    <source>
        <dbReference type="EMBL" id="KKY33507.1"/>
    </source>
</evidence>
<dbReference type="STRING" id="1214573.A0A0G2FG83"/>
<proteinExistence type="predicted"/>
<sequence>MPYEPWIAVPTLVCSSLSAVATGAVILIWAFSSHDEKHSFRYALVMNLTIAEFINSFNNTISGSIVVSTQKWLKLGISCGTNGWIGQISVQAADFSVLAIAIVTLLTVNFNRWIMHCSTTEQRLICLFVWVMPFFTASLALVMGKIEPVTGNWCWIAQDPPYLRYALGHGWRFAIFLAVIGIYVAVFVSVRRRLSKRNHDPKLQRSYSFSMYTDSAPDVNAAMSNNELIRGKHTMPTTVREAVTRSSSDRNKTIGLEAAQESKLGAQQRLGIKPRIRITQSSQLDHDTRHWLLLSLFPMAYIVVWIPGLANRFAELAGWQEQWLIAAQATTQLTGLVNAMVYGFREHRHMMKRRKKSRELVKQNGLDLDV</sequence>
<evidence type="ECO:0000256" key="3">
    <source>
        <dbReference type="ARBA" id="ARBA00022989"/>
    </source>
</evidence>
<dbReference type="PROSITE" id="PS50262">
    <property type="entry name" value="G_PROTEIN_RECEP_F1_2"/>
    <property type="match status" value="1"/>
</dbReference>
<evidence type="ECO:0000259" key="6">
    <source>
        <dbReference type="PROSITE" id="PS50262"/>
    </source>
</evidence>